<accession>A0AAU9JMD0</accession>
<keyword evidence="1" id="KW-0812">Transmembrane</keyword>
<reference evidence="2" key="1">
    <citation type="submission" date="2021-09" db="EMBL/GenBank/DDBJ databases">
        <authorList>
            <consortium name="AG Swart"/>
            <person name="Singh M."/>
            <person name="Singh A."/>
            <person name="Seah K."/>
            <person name="Emmerich C."/>
        </authorList>
    </citation>
    <scope>NUCLEOTIDE SEQUENCE</scope>
    <source>
        <strain evidence="2">ATCC30299</strain>
    </source>
</reference>
<evidence type="ECO:0000313" key="3">
    <source>
        <dbReference type="Proteomes" id="UP001162131"/>
    </source>
</evidence>
<feature type="transmembrane region" description="Helical" evidence="1">
    <location>
        <begin position="14"/>
        <end position="34"/>
    </location>
</feature>
<protein>
    <recommendedName>
        <fullName evidence="4">ATP synthase F0 subunit 8</fullName>
    </recommendedName>
</protein>
<dbReference type="AlphaFoldDB" id="A0AAU9JMD0"/>
<dbReference type="EMBL" id="CAJZBQ010000045">
    <property type="protein sequence ID" value="CAG9328046.1"/>
    <property type="molecule type" value="Genomic_DNA"/>
</dbReference>
<sequence length="131" mass="14647">MLWICCAIAKIDEFSALIVLILGWALLLVFGAIYQKLYLPSLLETEKGKSIYQLFRFQLLSINPEDAGIKKSAKYIFSANLSQSNSNRPGLNIPDDDALKSNGQLEEQSNSNVELYSEYNSSLCNCNSTQK</sequence>
<comment type="caution">
    <text evidence="2">The sequence shown here is derived from an EMBL/GenBank/DDBJ whole genome shotgun (WGS) entry which is preliminary data.</text>
</comment>
<proteinExistence type="predicted"/>
<keyword evidence="1" id="KW-0472">Membrane</keyword>
<evidence type="ECO:0008006" key="4">
    <source>
        <dbReference type="Google" id="ProtNLM"/>
    </source>
</evidence>
<name>A0AAU9JMD0_9CILI</name>
<organism evidence="2 3">
    <name type="scientific">Blepharisma stoltei</name>
    <dbReference type="NCBI Taxonomy" id="1481888"/>
    <lineage>
        <taxon>Eukaryota</taxon>
        <taxon>Sar</taxon>
        <taxon>Alveolata</taxon>
        <taxon>Ciliophora</taxon>
        <taxon>Postciliodesmatophora</taxon>
        <taxon>Heterotrichea</taxon>
        <taxon>Heterotrichida</taxon>
        <taxon>Blepharismidae</taxon>
        <taxon>Blepharisma</taxon>
    </lineage>
</organism>
<dbReference type="Proteomes" id="UP001162131">
    <property type="component" value="Unassembled WGS sequence"/>
</dbReference>
<gene>
    <name evidence="2" type="ORF">BSTOLATCC_MIC45505</name>
</gene>
<keyword evidence="3" id="KW-1185">Reference proteome</keyword>
<keyword evidence="1" id="KW-1133">Transmembrane helix</keyword>
<evidence type="ECO:0000256" key="1">
    <source>
        <dbReference type="SAM" id="Phobius"/>
    </source>
</evidence>
<evidence type="ECO:0000313" key="2">
    <source>
        <dbReference type="EMBL" id="CAG9328046.1"/>
    </source>
</evidence>